<sequence>MAHPRHALARPPHAERMTVVDSATPRAADLPSPDAVLHYVREVVAEVLGIQARRVDGPLDELALDSLTRLNITARFDHDLGQVPMTLMFDHRSVAELAAHLRTSHTAALADLLGATPEEALAEEPLPTAAAGTPVAVPPRNGDVAVIGVSGRYPGSPDIDAFWDTLRTGSHRVTEVPEDRWDWRRYYDPRRGQPHKTYGKWGAFLDDVSGFDADFFNILPSSAAEMDPQERLFLETAWNLLEETGYLGASTHEKSTGVFVGTMYDTYGRMGAAGWTSGRLVGPDAQPWLVANRVSYQFDLQGPSFAVNSACSSSLTAVHLACESLRREECRMAIAGGVNLILHPAHLAGLAAMNMLSADGRCKAFDAGADGFVPGEGVGAVLLKPLEAALADNDRIWGVIKASFVNTAGRTSGFTVPSSVAQAELVTETLRRAGIPPATISYVEAHGTGTELGDPIELAGLSAALHGAGTNGAREGARCAVGSAKANIGHLEGASGIAGLTKVLLQLKHRQIAPCIHLEAINPKIENLSGHFSFPVELTEWTTDPGVPRRAGVSAFGAGGSNAHVVVEEYPGPRAAPAAESDESATAGENVFLLSARTSPQLRTLVARTVRLLGTEPPSLRALAYTSQVGRKEMPVRLAVVAHGVEDLLAGLTGFLRDEVAPPVWHGVVGPDGADALLLDGEEGADYLAALTAKRRLPPLARLWTQGVPVDWLRLWPAPRPVRATLPAYPFDRKRHWAAAEEVPDAPADTTSHTDSAPPGTAPAPAAAPSAGPAGAASGQRPSPLRLAIERELRLIATAYLLVDESQIDTEADLLDLGFDSISLVGLIGQLGDVYGIDIDAGIVVDHPSLRALTSYIETEHHGPAVSFHTAAPR</sequence>
<evidence type="ECO:0000259" key="10">
    <source>
        <dbReference type="PROSITE" id="PS50075"/>
    </source>
</evidence>
<dbReference type="SMART" id="SM00823">
    <property type="entry name" value="PKS_PP"/>
    <property type="match status" value="2"/>
</dbReference>
<proteinExistence type="predicted"/>
<keyword evidence="4" id="KW-0963">Cytoplasm</keyword>
<dbReference type="InterPro" id="IPR018201">
    <property type="entry name" value="Ketoacyl_synth_AS"/>
</dbReference>
<keyword evidence="8" id="KW-0012">Acyltransferase</keyword>
<dbReference type="EMBL" id="SMKI01000020">
    <property type="protein sequence ID" value="TDC79217.1"/>
    <property type="molecule type" value="Genomic_DNA"/>
</dbReference>
<feature type="domain" description="Carrier" evidence="10">
    <location>
        <begin position="784"/>
        <end position="861"/>
    </location>
</feature>
<feature type="domain" description="Ketosynthase family 3 (KS3)" evidence="11">
    <location>
        <begin position="141"/>
        <end position="569"/>
    </location>
</feature>
<feature type="compositionally biased region" description="Low complexity" evidence="9">
    <location>
        <begin position="756"/>
        <end position="781"/>
    </location>
</feature>
<evidence type="ECO:0000256" key="4">
    <source>
        <dbReference type="ARBA" id="ARBA00022490"/>
    </source>
</evidence>
<dbReference type="GO" id="GO:0005886">
    <property type="term" value="C:plasma membrane"/>
    <property type="evidence" value="ECO:0007669"/>
    <property type="project" value="TreeGrafter"/>
</dbReference>
<keyword evidence="7" id="KW-0677">Repeat</keyword>
<dbReference type="Pfam" id="PF00109">
    <property type="entry name" value="ketoacyl-synt"/>
    <property type="match status" value="1"/>
</dbReference>
<evidence type="ECO:0000256" key="6">
    <source>
        <dbReference type="ARBA" id="ARBA00022679"/>
    </source>
</evidence>
<dbReference type="InterPro" id="IPR050091">
    <property type="entry name" value="PKS_NRPS_Biosynth_Enz"/>
</dbReference>
<dbReference type="FunFam" id="3.40.47.10:FF:000019">
    <property type="entry name" value="Polyketide synthase type I"/>
    <property type="match status" value="1"/>
</dbReference>
<dbReference type="GO" id="GO:0071770">
    <property type="term" value="P:DIM/DIP cell wall layer assembly"/>
    <property type="evidence" value="ECO:0007669"/>
    <property type="project" value="TreeGrafter"/>
</dbReference>
<dbReference type="InterPro" id="IPR014030">
    <property type="entry name" value="Ketoacyl_synth_N"/>
</dbReference>
<dbReference type="InterPro" id="IPR020806">
    <property type="entry name" value="PKS_PP-bd"/>
</dbReference>
<organism evidence="12 13">
    <name type="scientific">Streptomyces hainanensis</name>
    <dbReference type="NCBI Taxonomy" id="402648"/>
    <lineage>
        <taxon>Bacteria</taxon>
        <taxon>Bacillati</taxon>
        <taxon>Actinomycetota</taxon>
        <taxon>Actinomycetes</taxon>
        <taxon>Kitasatosporales</taxon>
        <taxon>Streptomycetaceae</taxon>
        <taxon>Streptomyces</taxon>
    </lineage>
</organism>
<dbReference type="PROSITE" id="PS52004">
    <property type="entry name" value="KS3_2"/>
    <property type="match status" value="1"/>
</dbReference>
<accession>A0A4R4TMM3</accession>
<evidence type="ECO:0000256" key="5">
    <source>
        <dbReference type="ARBA" id="ARBA00022553"/>
    </source>
</evidence>
<reference evidence="12 13" key="1">
    <citation type="submission" date="2019-03" db="EMBL/GenBank/DDBJ databases">
        <title>Draft genome sequences of novel Actinobacteria.</title>
        <authorList>
            <person name="Sahin N."/>
            <person name="Ay H."/>
            <person name="Saygin H."/>
        </authorList>
    </citation>
    <scope>NUCLEOTIDE SEQUENCE [LARGE SCALE GENOMIC DNA]</scope>
    <source>
        <strain evidence="12 13">DSM 41900</strain>
    </source>
</reference>
<dbReference type="Gene3D" id="1.10.1240.100">
    <property type="match status" value="1"/>
</dbReference>
<evidence type="ECO:0000313" key="13">
    <source>
        <dbReference type="Proteomes" id="UP000295345"/>
    </source>
</evidence>
<evidence type="ECO:0000256" key="7">
    <source>
        <dbReference type="ARBA" id="ARBA00022737"/>
    </source>
</evidence>
<comment type="subcellular location">
    <subcellularLocation>
        <location evidence="1">Cytoplasm</location>
    </subcellularLocation>
</comment>
<feature type="region of interest" description="Disordered" evidence="9">
    <location>
        <begin position="743"/>
        <end position="781"/>
    </location>
</feature>
<dbReference type="Gene3D" id="1.10.1200.10">
    <property type="entry name" value="ACP-like"/>
    <property type="match status" value="2"/>
</dbReference>
<dbReference type="InterPro" id="IPR016039">
    <property type="entry name" value="Thiolase-like"/>
</dbReference>
<dbReference type="AlphaFoldDB" id="A0A4R4TMM3"/>
<gene>
    <name evidence="12" type="ORF">E1283_03285</name>
</gene>
<dbReference type="InterPro" id="IPR014031">
    <property type="entry name" value="Ketoacyl_synth_C"/>
</dbReference>
<dbReference type="GO" id="GO:0004315">
    <property type="term" value="F:3-oxoacyl-[acyl-carrier-protein] synthase activity"/>
    <property type="evidence" value="ECO:0007669"/>
    <property type="project" value="InterPro"/>
</dbReference>
<evidence type="ECO:0000256" key="8">
    <source>
        <dbReference type="ARBA" id="ARBA00023315"/>
    </source>
</evidence>
<dbReference type="PROSITE" id="PS00012">
    <property type="entry name" value="PHOSPHOPANTETHEINE"/>
    <property type="match status" value="1"/>
</dbReference>
<dbReference type="PROSITE" id="PS00606">
    <property type="entry name" value="KS3_1"/>
    <property type="match status" value="1"/>
</dbReference>
<evidence type="ECO:0000256" key="2">
    <source>
        <dbReference type="ARBA" id="ARBA00004792"/>
    </source>
</evidence>
<dbReference type="GO" id="GO:0031177">
    <property type="term" value="F:phosphopantetheine binding"/>
    <property type="evidence" value="ECO:0007669"/>
    <property type="project" value="InterPro"/>
</dbReference>
<dbReference type="SMART" id="SM00825">
    <property type="entry name" value="PKS_KS"/>
    <property type="match status" value="1"/>
</dbReference>
<dbReference type="PROSITE" id="PS50075">
    <property type="entry name" value="CARRIER"/>
    <property type="match status" value="1"/>
</dbReference>
<name>A0A4R4TMM3_9ACTN</name>
<dbReference type="PANTHER" id="PTHR43775">
    <property type="entry name" value="FATTY ACID SYNTHASE"/>
    <property type="match status" value="1"/>
</dbReference>
<dbReference type="Pfam" id="PF00550">
    <property type="entry name" value="PP-binding"/>
    <property type="match status" value="2"/>
</dbReference>
<dbReference type="InterPro" id="IPR006162">
    <property type="entry name" value="Ppantetheine_attach_site"/>
</dbReference>
<dbReference type="Pfam" id="PF02801">
    <property type="entry name" value="Ketoacyl-synt_C"/>
    <property type="match status" value="1"/>
</dbReference>
<dbReference type="Gene3D" id="3.40.47.10">
    <property type="match status" value="1"/>
</dbReference>
<dbReference type="GO" id="GO:0033068">
    <property type="term" value="P:macrolide biosynthetic process"/>
    <property type="evidence" value="ECO:0007669"/>
    <property type="project" value="UniProtKB-ARBA"/>
</dbReference>
<comment type="caution">
    <text evidence="12">The sequence shown here is derived from an EMBL/GenBank/DDBJ whole genome shotgun (WGS) entry which is preliminary data.</text>
</comment>
<dbReference type="GO" id="GO:0006633">
    <property type="term" value="P:fatty acid biosynthetic process"/>
    <property type="evidence" value="ECO:0007669"/>
    <property type="project" value="InterPro"/>
</dbReference>
<dbReference type="PROSITE" id="PS00098">
    <property type="entry name" value="THIOLASE_1"/>
    <property type="match status" value="1"/>
</dbReference>
<evidence type="ECO:0000256" key="1">
    <source>
        <dbReference type="ARBA" id="ARBA00004496"/>
    </source>
</evidence>
<evidence type="ECO:0000256" key="3">
    <source>
        <dbReference type="ARBA" id="ARBA00022450"/>
    </source>
</evidence>
<dbReference type="Proteomes" id="UP000295345">
    <property type="component" value="Unassembled WGS sequence"/>
</dbReference>
<evidence type="ECO:0000259" key="11">
    <source>
        <dbReference type="PROSITE" id="PS52004"/>
    </source>
</evidence>
<dbReference type="GO" id="GO:0004312">
    <property type="term" value="F:fatty acid synthase activity"/>
    <property type="evidence" value="ECO:0007669"/>
    <property type="project" value="TreeGrafter"/>
</dbReference>
<dbReference type="GO" id="GO:0005737">
    <property type="term" value="C:cytoplasm"/>
    <property type="evidence" value="ECO:0007669"/>
    <property type="project" value="TreeGrafter"/>
</dbReference>
<dbReference type="InterPro" id="IPR020841">
    <property type="entry name" value="PKS_Beta-ketoAc_synthase_dom"/>
</dbReference>
<evidence type="ECO:0000256" key="9">
    <source>
        <dbReference type="SAM" id="MobiDB-lite"/>
    </source>
</evidence>
<dbReference type="PANTHER" id="PTHR43775:SF37">
    <property type="entry name" value="SI:DKEY-61P9.11"/>
    <property type="match status" value="1"/>
</dbReference>
<dbReference type="InterPro" id="IPR020615">
    <property type="entry name" value="Thiolase_acyl_enz_int_AS"/>
</dbReference>
<dbReference type="SUPFAM" id="SSF53901">
    <property type="entry name" value="Thiolase-like"/>
    <property type="match status" value="1"/>
</dbReference>
<dbReference type="InterPro" id="IPR009081">
    <property type="entry name" value="PP-bd_ACP"/>
</dbReference>
<dbReference type="SUPFAM" id="SSF47336">
    <property type="entry name" value="ACP-like"/>
    <property type="match status" value="2"/>
</dbReference>
<keyword evidence="13" id="KW-1185">Reference proteome</keyword>
<comment type="pathway">
    <text evidence="2">Antibiotic biosynthesis.</text>
</comment>
<keyword evidence="3" id="KW-0596">Phosphopantetheine</keyword>
<dbReference type="InterPro" id="IPR036736">
    <property type="entry name" value="ACP-like_sf"/>
</dbReference>
<keyword evidence="6" id="KW-0808">Transferase</keyword>
<dbReference type="SMART" id="SM01294">
    <property type="entry name" value="PKS_PP_betabranch"/>
    <property type="match status" value="1"/>
</dbReference>
<dbReference type="Pfam" id="PF22336">
    <property type="entry name" value="RhiE-like_linker"/>
    <property type="match status" value="1"/>
</dbReference>
<dbReference type="CDD" id="cd00833">
    <property type="entry name" value="PKS"/>
    <property type="match status" value="1"/>
</dbReference>
<keyword evidence="5" id="KW-0597">Phosphoprotein</keyword>
<dbReference type="InterPro" id="IPR054514">
    <property type="entry name" value="RhiE-like_linker"/>
</dbReference>
<dbReference type="OrthoDB" id="9778690at2"/>
<evidence type="ECO:0000313" key="12">
    <source>
        <dbReference type="EMBL" id="TDC79217.1"/>
    </source>
</evidence>
<protein>
    <submittedName>
        <fullName evidence="12">Uncharacterized protein</fullName>
    </submittedName>
</protein>